<name>A0ACB8FTF7_9SAUR</name>
<proteinExistence type="predicted"/>
<reference evidence="1" key="1">
    <citation type="submission" date="2021-08" db="EMBL/GenBank/DDBJ databases">
        <title>The first chromosome-level gecko genome reveals the dynamic sex chromosomes of Neotropical dwarf geckos (Sphaerodactylidae: Sphaerodactylus).</title>
        <authorList>
            <person name="Pinto B.J."/>
            <person name="Keating S.E."/>
            <person name="Gamble T."/>
        </authorList>
    </citation>
    <scope>NUCLEOTIDE SEQUENCE</scope>
    <source>
        <strain evidence="1">TG3544</strain>
    </source>
</reference>
<accession>A0ACB8FTF7</accession>
<keyword evidence="2" id="KW-1185">Reference proteome</keyword>
<sequence length="160" mass="16841">MARKDGTTSGSLTGEPDLGTGLVPEKDEEPCDLDSGDEEKDALIPDRHNPPLGAAQSTSGGESVGSPYSWAPSWRLYWGAKAAGRRASTWLTQPIDQDIYSDWDPEAQTKARMTTGLGKKSPFKKGAGLQVVSREASSASEEAGGPKSSEESVGNDSDLA</sequence>
<evidence type="ECO:0000313" key="1">
    <source>
        <dbReference type="EMBL" id="KAH8008592.1"/>
    </source>
</evidence>
<comment type="caution">
    <text evidence="1">The sequence shown here is derived from an EMBL/GenBank/DDBJ whole genome shotgun (WGS) entry which is preliminary data.</text>
</comment>
<organism evidence="1 2">
    <name type="scientific">Sphaerodactylus townsendi</name>
    <dbReference type="NCBI Taxonomy" id="933632"/>
    <lineage>
        <taxon>Eukaryota</taxon>
        <taxon>Metazoa</taxon>
        <taxon>Chordata</taxon>
        <taxon>Craniata</taxon>
        <taxon>Vertebrata</taxon>
        <taxon>Euteleostomi</taxon>
        <taxon>Lepidosauria</taxon>
        <taxon>Squamata</taxon>
        <taxon>Bifurcata</taxon>
        <taxon>Gekkota</taxon>
        <taxon>Sphaerodactylidae</taxon>
        <taxon>Sphaerodactylus</taxon>
    </lineage>
</organism>
<gene>
    <name evidence="1" type="ORF">K3G42_030078</name>
</gene>
<protein>
    <submittedName>
        <fullName evidence="1">Uncharacterized protein</fullName>
    </submittedName>
</protein>
<dbReference type="EMBL" id="CM037619">
    <property type="protein sequence ID" value="KAH8008592.1"/>
    <property type="molecule type" value="Genomic_DNA"/>
</dbReference>
<dbReference type="Proteomes" id="UP000827872">
    <property type="component" value="Linkage Group LG06"/>
</dbReference>
<evidence type="ECO:0000313" key="2">
    <source>
        <dbReference type="Proteomes" id="UP000827872"/>
    </source>
</evidence>